<evidence type="ECO:0000313" key="4">
    <source>
        <dbReference type="EMBL" id="MXS26211.1"/>
    </source>
</evidence>
<sequence>MYREFISPAEEKKLDIFKAVCNTNGISLLKLSRVLKIPIKSLQKHIYFLNEDLKYLSVNLCLAKNSYNQYCIERNGDSAEPSYSLLVYHYLLSSPQYQLVQYLIGHTDSSMSQLCSDLHVSQSHMYRLIKKVSLILKKFHLSIYSNEENIVELAGRELDIRIFIYSFLTQSAPTEFQLLSDQYITEFEQFNSFFDATLLDQLTKNKLFAFWKTITIRLSQRKYLPEIEKKAQALLNFYSFLPMEVLDSFFFSKTNLDKRIAQAEYLYLNFFLHIFLPAVVDRQKIQESIALVYQSKKPLVHFFIDMIEDWRQKFVPTMKQDSFDQLLNSCLLFFNLSIFIDVDLLKVWNLDYNLPDESSIDNNSQTYTAIAHLLTEHVNTFPNNDLDKEFFHRKQLRYLAQLLYLETTMHESPTIRIYFRTTIQYRTKMLIEARIRSIYSEKSVSFTKDIEGADLIITDNYEEVAITEKLLLLSDILNMYEWESLFAKINQVITKKMFALTCKSSC</sequence>
<feature type="domain" description="Mga helix-turn-helix" evidence="3">
    <location>
        <begin position="85"/>
        <end position="167"/>
    </location>
</feature>
<organism evidence="4 5">
    <name type="scientific">Enterococcus gallinarum</name>
    <dbReference type="NCBI Taxonomy" id="1353"/>
    <lineage>
        <taxon>Bacteria</taxon>
        <taxon>Bacillati</taxon>
        <taxon>Bacillota</taxon>
        <taxon>Bacilli</taxon>
        <taxon>Lactobacillales</taxon>
        <taxon>Enterococcaceae</taxon>
        <taxon>Enterococcus</taxon>
    </lineage>
</organism>
<evidence type="ECO:0000259" key="3">
    <source>
        <dbReference type="Pfam" id="PF05043"/>
    </source>
</evidence>
<proteinExistence type="predicted"/>
<accession>A0A6I4XK85</accession>
<dbReference type="RefSeq" id="WP_160805994.1">
    <property type="nucleotide sequence ID" value="NZ_JBDKDN010000001.1"/>
</dbReference>
<dbReference type="InterPro" id="IPR007737">
    <property type="entry name" value="Mga_HTH"/>
</dbReference>
<dbReference type="PANTHER" id="PTHR30185:SF18">
    <property type="entry name" value="TRANSCRIPTIONAL REGULATOR MTLR"/>
    <property type="match status" value="1"/>
</dbReference>
<dbReference type="InterPro" id="IPR050661">
    <property type="entry name" value="BglG_antiterminators"/>
</dbReference>
<dbReference type="AlphaFoldDB" id="A0A6I4XK85"/>
<dbReference type="Gene3D" id="1.10.10.10">
    <property type="entry name" value="Winged helix-like DNA-binding domain superfamily/Winged helix DNA-binding domain"/>
    <property type="match status" value="1"/>
</dbReference>
<dbReference type="InterPro" id="IPR036388">
    <property type="entry name" value="WH-like_DNA-bd_sf"/>
</dbReference>
<protein>
    <submittedName>
        <fullName evidence="4">M protein trans-acting positive regulator</fullName>
    </submittedName>
</protein>
<name>A0A6I4XK85_ENTGA</name>
<dbReference type="Proteomes" id="UP000439965">
    <property type="component" value="Unassembled WGS sequence"/>
</dbReference>
<dbReference type="PANTHER" id="PTHR30185">
    <property type="entry name" value="CRYPTIC BETA-GLUCOSIDE BGL OPERON ANTITERMINATOR"/>
    <property type="match status" value="1"/>
</dbReference>
<keyword evidence="2" id="KW-0804">Transcription</keyword>
<evidence type="ECO:0000256" key="2">
    <source>
        <dbReference type="ARBA" id="ARBA00023163"/>
    </source>
</evidence>
<comment type="caution">
    <text evidence="4">The sequence shown here is derived from an EMBL/GenBank/DDBJ whole genome shotgun (WGS) entry which is preliminary data.</text>
</comment>
<evidence type="ECO:0000313" key="5">
    <source>
        <dbReference type="Proteomes" id="UP000439965"/>
    </source>
</evidence>
<gene>
    <name evidence="4" type="ORF">GTI89_09085</name>
</gene>
<dbReference type="EMBL" id="WVTI01000006">
    <property type="protein sequence ID" value="MXS26211.1"/>
    <property type="molecule type" value="Genomic_DNA"/>
</dbReference>
<evidence type="ECO:0000256" key="1">
    <source>
        <dbReference type="ARBA" id="ARBA00023015"/>
    </source>
</evidence>
<keyword evidence="1" id="KW-0805">Transcription regulation</keyword>
<dbReference type="Pfam" id="PF05043">
    <property type="entry name" value="Mga"/>
    <property type="match status" value="1"/>
</dbReference>
<reference evidence="4 5" key="1">
    <citation type="submission" date="2019-04" db="EMBL/GenBank/DDBJ databases">
        <title>Step-wise assembly of the neonatal virome modulated by breast feeding.</title>
        <authorList>
            <person name="Liang G."/>
            <person name="Bushman F."/>
        </authorList>
    </citation>
    <scope>NUCLEOTIDE SEQUENCE [LARGE SCALE GENOMIC DNA]</scope>
    <source>
        <strain evidence="4 5">E3404</strain>
    </source>
</reference>